<evidence type="ECO:0000256" key="2">
    <source>
        <dbReference type="ARBA" id="ARBA00022801"/>
    </source>
</evidence>
<dbReference type="OrthoDB" id="423935at2759"/>
<dbReference type="Proteomes" id="UP000095751">
    <property type="component" value="Unassembled WGS sequence"/>
</dbReference>
<name>A0A1E7FXL5_9STRA</name>
<dbReference type="GO" id="GO:0016787">
    <property type="term" value="F:hydrolase activity"/>
    <property type="evidence" value="ECO:0007669"/>
    <property type="project" value="UniProtKB-KW"/>
</dbReference>
<evidence type="ECO:0000256" key="1">
    <source>
        <dbReference type="ARBA" id="ARBA00022722"/>
    </source>
</evidence>
<organism evidence="3 4">
    <name type="scientific">Fragilariopsis cylindrus CCMP1102</name>
    <dbReference type="NCBI Taxonomy" id="635003"/>
    <lineage>
        <taxon>Eukaryota</taxon>
        <taxon>Sar</taxon>
        <taxon>Stramenopiles</taxon>
        <taxon>Ochrophyta</taxon>
        <taxon>Bacillariophyta</taxon>
        <taxon>Bacillariophyceae</taxon>
        <taxon>Bacillariophycidae</taxon>
        <taxon>Bacillariales</taxon>
        <taxon>Bacillariaceae</taxon>
        <taxon>Fragilariopsis</taxon>
    </lineage>
</organism>
<evidence type="ECO:0000313" key="3">
    <source>
        <dbReference type="EMBL" id="OEU22902.1"/>
    </source>
</evidence>
<dbReference type="KEGG" id="fcy:FRACYDRAFT_162267"/>
<feature type="non-terminal residue" evidence="3">
    <location>
        <position position="196"/>
    </location>
</feature>
<proteinExistence type="predicted"/>
<dbReference type="PANTHER" id="PTHR33607:SF2">
    <property type="entry name" value="ENDONUCLEASE-1"/>
    <property type="match status" value="1"/>
</dbReference>
<dbReference type="PANTHER" id="PTHR33607">
    <property type="entry name" value="ENDONUCLEASE-1"/>
    <property type="match status" value="1"/>
</dbReference>
<keyword evidence="3" id="KW-0255">Endonuclease</keyword>
<sequence>DVWKALKDIDRGINAGSVRLIYSQKDVPSEPKGTFDTWNREHTWPKSLGVGKSGPDYTDIHHLFPSDASVNTARSNRYFDTCTDQSVCRPPSALQDNENINGDDVALFGGDVFQPPKGVRGDIARAIFYMDLRYPDLELTDCPDNEDPKNQMAYLSTLLTWHELDPPTEMERLRNDRVCSRWQGNRNPFVDYPDLA</sequence>
<reference evidence="3 4" key="1">
    <citation type="submission" date="2016-09" db="EMBL/GenBank/DDBJ databases">
        <title>Extensive genetic diversity and differential bi-allelic expression allows diatom success in the polar Southern Ocean.</title>
        <authorList>
            <consortium name="DOE Joint Genome Institute"/>
            <person name="Mock T."/>
            <person name="Otillar R.P."/>
            <person name="Strauss J."/>
            <person name="Dupont C."/>
            <person name="Frickenhaus S."/>
            <person name="Maumus F."/>
            <person name="Mcmullan M."/>
            <person name="Sanges R."/>
            <person name="Schmutz J."/>
            <person name="Toseland A."/>
            <person name="Valas R."/>
            <person name="Veluchamy A."/>
            <person name="Ward B.J."/>
            <person name="Allen A."/>
            <person name="Barry K."/>
            <person name="Falciatore A."/>
            <person name="Ferrante M."/>
            <person name="Fortunato A.E."/>
            <person name="Gloeckner G."/>
            <person name="Gruber A."/>
            <person name="Hipkin R."/>
            <person name="Janech M."/>
            <person name="Kroth P."/>
            <person name="Leese F."/>
            <person name="Lindquist E."/>
            <person name="Lyon B.R."/>
            <person name="Martin J."/>
            <person name="Mayer C."/>
            <person name="Parker M."/>
            <person name="Quesneville H."/>
            <person name="Raymond J."/>
            <person name="Uhlig C."/>
            <person name="Valentin K.U."/>
            <person name="Worden A.Z."/>
            <person name="Armbrust E.V."/>
            <person name="Bowler C."/>
            <person name="Green B."/>
            <person name="Moulton V."/>
            <person name="Van Oosterhout C."/>
            <person name="Grigoriev I."/>
        </authorList>
    </citation>
    <scope>NUCLEOTIDE SEQUENCE [LARGE SCALE GENOMIC DNA]</scope>
    <source>
        <strain evidence="3 4">CCMP1102</strain>
    </source>
</reference>
<dbReference type="InterPro" id="IPR007346">
    <property type="entry name" value="Endonuclease-I"/>
</dbReference>
<gene>
    <name evidence="3" type="ORF">FRACYDRAFT_162267</name>
</gene>
<dbReference type="GO" id="GO:0004519">
    <property type="term" value="F:endonuclease activity"/>
    <property type="evidence" value="ECO:0007669"/>
    <property type="project" value="UniProtKB-KW"/>
</dbReference>
<keyword evidence="4" id="KW-1185">Reference proteome</keyword>
<feature type="non-terminal residue" evidence="3">
    <location>
        <position position="1"/>
    </location>
</feature>
<accession>A0A1E7FXL5</accession>
<dbReference type="Pfam" id="PF04231">
    <property type="entry name" value="Endonuclease_1"/>
    <property type="match status" value="1"/>
</dbReference>
<dbReference type="InParanoid" id="A0A1E7FXL5"/>
<protein>
    <submittedName>
        <fullName evidence="3">Endonuclease I</fullName>
    </submittedName>
</protein>
<dbReference type="EMBL" id="KV784353">
    <property type="protein sequence ID" value="OEU22902.1"/>
    <property type="molecule type" value="Genomic_DNA"/>
</dbReference>
<dbReference type="AlphaFoldDB" id="A0A1E7FXL5"/>
<keyword evidence="1" id="KW-0540">Nuclease</keyword>
<dbReference type="SUPFAM" id="SSF54060">
    <property type="entry name" value="His-Me finger endonucleases"/>
    <property type="match status" value="1"/>
</dbReference>
<keyword evidence="2" id="KW-0378">Hydrolase</keyword>
<evidence type="ECO:0000313" key="4">
    <source>
        <dbReference type="Proteomes" id="UP000095751"/>
    </source>
</evidence>
<dbReference type="InterPro" id="IPR044925">
    <property type="entry name" value="His-Me_finger_sf"/>
</dbReference>